<dbReference type="Proteomes" id="UP000199199">
    <property type="component" value="Unassembled WGS sequence"/>
</dbReference>
<protein>
    <submittedName>
        <fullName evidence="1">Uncharacterized protein</fullName>
    </submittedName>
</protein>
<evidence type="ECO:0000313" key="2">
    <source>
        <dbReference type="Proteomes" id="UP000199199"/>
    </source>
</evidence>
<accession>A0A1I6TCB3</accession>
<dbReference type="EMBL" id="FOZS01000003">
    <property type="protein sequence ID" value="SFS86826.1"/>
    <property type="molecule type" value="Genomic_DNA"/>
</dbReference>
<gene>
    <name evidence="1" type="ORF">SAMN04488556_3003</name>
</gene>
<name>A0A1I6TCB3_9EURY</name>
<organism evidence="1 2">
    <name type="scientific">Halostagnicola kamekurae</name>
    <dbReference type="NCBI Taxonomy" id="619731"/>
    <lineage>
        <taxon>Archaea</taxon>
        <taxon>Methanobacteriati</taxon>
        <taxon>Methanobacteriota</taxon>
        <taxon>Stenosarchaea group</taxon>
        <taxon>Halobacteria</taxon>
        <taxon>Halobacteriales</taxon>
        <taxon>Natrialbaceae</taxon>
        <taxon>Halostagnicola</taxon>
    </lineage>
</organism>
<proteinExistence type="predicted"/>
<evidence type="ECO:0000313" key="1">
    <source>
        <dbReference type="EMBL" id="SFS86826.1"/>
    </source>
</evidence>
<dbReference type="AlphaFoldDB" id="A0A1I6TCB3"/>
<keyword evidence="2" id="KW-1185">Reference proteome</keyword>
<sequence>MSRCSRCLREDGPRSYMNREIPPMQPLAPIVDQMQEIAREELPEPRSCRIQLWDDGTFDVKIYHSPGPDSLQAIRYEPATSEIYWEYASGGGWEIT</sequence>
<reference evidence="2" key="1">
    <citation type="submission" date="2016-10" db="EMBL/GenBank/DDBJ databases">
        <authorList>
            <person name="Varghese N."/>
            <person name="Submissions S."/>
        </authorList>
    </citation>
    <scope>NUCLEOTIDE SEQUENCE [LARGE SCALE GENOMIC DNA]</scope>
    <source>
        <strain evidence="2">DSM 22427</strain>
    </source>
</reference>
<feature type="non-terminal residue" evidence="1">
    <location>
        <position position="96"/>
    </location>
</feature>